<evidence type="ECO:0000256" key="1">
    <source>
        <dbReference type="PROSITE-ProRule" id="PRU00339"/>
    </source>
</evidence>
<reference evidence="2 3" key="1">
    <citation type="submission" date="2023-07" db="EMBL/GenBank/DDBJ databases">
        <title>Sorghum-associated microbial communities from plants grown in Nebraska, USA.</title>
        <authorList>
            <person name="Schachtman D."/>
        </authorList>
    </citation>
    <scope>NUCLEOTIDE SEQUENCE [LARGE SCALE GENOMIC DNA]</scope>
    <source>
        <strain evidence="2 3">BE124</strain>
    </source>
</reference>
<dbReference type="RefSeq" id="WP_310005007.1">
    <property type="nucleotide sequence ID" value="NZ_JAVDTX010000002.1"/>
</dbReference>
<comment type="caution">
    <text evidence="2">The sequence shown here is derived from an EMBL/GenBank/DDBJ whole genome shotgun (WGS) entry which is preliminary data.</text>
</comment>
<dbReference type="SMART" id="SM00028">
    <property type="entry name" value="TPR"/>
    <property type="match status" value="2"/>
</dbReference>
<protein>
    <submittedName>
        <fullName evidence="2">Tetratricopeptide (TPR) repeat protein</fullName>
    </submittedName>
</protein>
<dbReference type="EMBL" id="JAVDTX010000002">
    <property type="protein sequence ID" value="MDR6844542.1"/>
    <property type="molecule type" value="Genomic_DNA"/>
</dbReference>
<proteinExistence type="predicted"/>
<keyword evidence="3" id="KW-1185">Reference proteome</keyword>
<dbReference type="SUPFAM" id="SSF48452">
    <property type="entry name" value="TPR-like"/>
    <property type="match status" value="2"/>
</dbReference>
<dbReference type="InterPro" id="IPR019734">
    <property type="entry name" value="TPR_rpt"/>
</dbReference>
<accession>A0ABU1S0U8</accession>
<sequence length="354" mass="40315">MKRKFVMLSIVLLINAGMYAQKDQIKAAQSVFESGKSQDALGVLKKIEYLIFNSTDEEKSDFYFLKGNIFKDLASKNIDMANNLSLASEAYQELIKFENEAGKYKYSLQANVALREMKSKLVNGAADDFKVGKYKESAEKSYKVYLFDKKDTLNLFYAASSSMSAKDYDSAIKYYEELRKINYSGKGVVYYAINKKTKVEESFASANVRTASVTGGFHEKPRDVFSPSKKFEINKNLAYIYLEKNDAVKAEICYNKALELDPNYIDAYINLAYIKLESKKALMDQMDALGNTPKEMELYDQLKVKKENLVKSVIPYLKKALVIDPKNQDVMKSLLGVYRSLDMTNEYNSLKASM</sequence>
<dbReference type="Gene3D" id="1.25.40.10">
    <property type="entry name" value="Tetratricopeptide repeat domain"/>
    <property type="match status" value="2"/>
</dbReference>
<evidence type="ECO:0000313" key="3">
    <source>
        <dbReference type="Proteomes" id="UP001261871"/>
    </source>
</evidence>
<evidence type="ECO:0000313" key="2">
    <source>
        <dbReference type="EMBL" id="MDR6844542.1"/>
    </source>
</evidence>
<dbReference type="InterPro" id="IPR011990">
    <property type="entry name" value="TPR-like_helical_dom_sf"/>
</dbReference>
<name>A0ABU1S0U8_9FLAO</name>
<gene>
    <name evidence="2" type="ORF">J2W95_001233</name>
</gene>
<dbReference type="Proteomes" id="UP001261871">
    <property type="component" value="Unassembled WGS sequence"/>
</dbReference>
<dbReference type="PROSITE" id="PS50005">
    <property type="entry name" value="TPR"/>
    <property type="match status" value="1"/>
</dbReference>
<feature type="repeat" description="TPR" evidence="1">
    <location>
        <begin position="231"/>
        <end position="264"/>
    </location>
</feature>
<organism evidence="2 3">
    <name type="scientific">Flavobacterium granuli</name>
    <dbReference type="NCBI Taxonomy" id="280093"/>
    <lineage>
        <taxon>Bacteria</taxon>
        <taxon>Pseudomonadati</taxon>
        <taxon>Bacteroidota</taxon>
        <taxon>Flavobacteriia</taxon>
        <taxon>Flavobacteriales</taxon>
        <taxon>Flavobacteriaceae</taxon>
        <taxon>Flavobacterium</taxon>
    </lineage>
</organism>
<dbReference type="Pfam" id="PF13431">
    <property type="entry name" value="TPR_17"/>
    <property type="match status" value="1"/>
</dbReference>
<keyword evidence="1" id="KW-0802">TPR repeat</keyword>